<evidence type="ECO:0000256" key="8">
    <source>
        <dbReference type="RuleBase" id="RU366025"/>
    </source>
</evidence>
<dbReference type="Gene3D" id="3.90.70.10">
    <property type="entry name" value="Cysteine proteinases"/>
    <property type="match status" value="1"/>
</dbReference>
<dbReference type="Pfam" id="PF00443">
    <property type="entry name" value="UCH"/>
    <property type="match status" value="1"/>
</dbReference>
<feature type="region of interest" description="Disordered" evidence="9">
    <location>
        <begin position="1"/>
        <end position="64"/>
    </location>
</feature>
<gene>
    <name evidence="11" type="ORF">ACH5RR_040533</name>
</gene>
<dbReference type="InterPro" id="IPR028889">
    <property type="entry name" value="USP"/>
</dbReference>
<proteinExistence type="inferred from homology"/>
<keyword evidence="5 8" id="KW-0378">Hydrolase</keyword>
<dbReference type="PANTHER" id="PTHR24006:SF747">
    <property type="entry name" value="UBIQUITIN CARBOXYL-TERMINAL HYDROLASE 20"/>
    <property type="match status" value="1"/>
</dbReference>
<dbReference type="InterPro" id="IPR038765">
    <property type="entry name" value="Papain-like_cys_pep_sf"/>
</dbReference>
<dbReference type="PROSITE" id="PS00973">
    <property type="entry name" value="USP_2"/>
    <property type="match status" value="1"/>
</dbReference>
<evidence type="ECO:0000256" key="4">
    <source>
        <dbReference type="ARBA" id="ARBA00022786"/>
    </source>
</evidence>
<dbReference type="GO" id="GO:0006508">
    <property type="term" value="P:proteolysis"/>
    <property type="evidence" value="ECO:0007669"/>
    <property type="project" value="UniProtKB-KW"/>
</dbReference>
<keyword evidence="4 8" id="KW-0833">Ubl conjugation pathway</keyword>
<reference evidence="11 12" key="1">
    <citation type="submission" date="2024-11" db="EMBL/GenBank/DDBJ databases">
        <title>A near-complete genome assembly of Cinchona calisaya.</title>
        <authorList>
            <person name="Lian D.C."/>
            <person name="Zhao X.W."/>
            <person name="Wei L."/>
        </authorList>
    </citation>
    <scope>NUCLEOTIDE SEQUENCE [LARGE SCALE GENOMIC DNA]</scope>
    <source>
        <tissue evidence="11">Nenye</tissue>
    </source>
</reference>
<evidence type="ECO:0000256" key="3">
    <source>
        <dbReference type="ARBA" id="ARBA00022670"/>
    </source>
</evidence>
<evidence type="ECO:0000256" key="1">
    <source>
        <dbReference type="ARBA" id="ARBA00000707"/>
    </source>
</evidence>
<comment type="caution">
    <text evidence="11">The sequence shown here is derived from an EMBL/GenBank/DDBJ whole genome shotgun (WGS) entry which is preliminary data.</text>
</comment>
<feature type="region of interest" description="Disordered" evidence="9">
    <location>
        <begin position="730"/>
        <end position="770"/>
    </location>
</feature>
<dbReference type="PROSITE" id="PS00972">
    <property type="entry name" value="USP_1"/>
    <property type="match status" value="1"/>
</dbReference>
<evidence type="ECO:0000313" key="11">
    <source>
        <dbReference type="EMBL" id="KAL3497801.1"/>
    </source>
</evidence>
<comment type="function">
    <text evidence="7 8">Recognizes and hydrolyzes the peptide bond at the C-terminal Gly of ubiquitin. Involved in the processing of poly-ubiquitin precursors as well as that of ubiquitinated proteins.</text>
</comment>
<dbReference type="InterPro" id="IPR001394">
    <property type="entry name" value="Peptidase_C19_UCH"/>
</dbReference>
<protein>
    <recommendedName>
        <fullName evidence="8">Ubiquitin carboxyl-terminal hydrolase</fullName>
        <ecNumber evidence="8">3.4.19.12</ecNumber>
    </recommendedName>
</protein>
<feature type="compositionally biased region" description="Basic and acidic residues" evidence="9">
    <location>
        <begin position="1"/>
        <end position="10"/>
    </location>
</feature>
<feature type="region of interest" description="Disordered" evidence="9">
    <location>
        <begin position="651"/>
        <end position="680"/>
    </location>
</feature>
<evidence type="ECO:0000256" key="7">
    <source>
        <dbReference type="ARBA" id="ARBA00037450"/>
    </source>
</evidence>
<comment type="similarity">
    <text evidence="2 8">Belongs to the peptidase C19 family.</text>
</comment>
<accession>A0ABD2XTR4</accession>
<name>A0ABD2XTR4_9GENT</name>
<dbReference type="FunFam" id="3.90.70.10:FF:000116">
    <property type="entry name" value="Ubiquitin carboxyl-terminal hydrolase 20"/>
    <property type="match status" value="1"/>
</dbReference>
<evidence type="ECO:0000256" key="2">
    <source>
        <dbReference type="ARBA" id="ARBA00009085"/>
    </source>
</evidence>
<dbReference type="SUPFAM" id="SSF54001">
    <property type="entry name" value="Cysteine proteinases"/>
    <property type="match status" value="1"/>
</dbReference>
<evidence type="ECO:0000256" key="6">
    <source>
        <dbReference type="ARBA" id="ARBA00022807"/>
    </source>
</evidence>
<dbReference type="Proteomes" id="UP001630127">
    <property type="component" value="Unassembled WGS sequence"/>
</dbReference>
<dbReference type="InterPro" id="IPR018200">
    <property type="entry name" value="USP_CS"/>
</dbReference>
<dbReference type="GO" id="GO:0004843">
    <property type="term" value="F:cysteine-type deubiquitinase activity"/>
    <property type="evidence" value="ECO:0007669"/>
    <property type="project" value="UniProtKB-UniRule"/>
</dbReference>
<dbReference type="InterPro" id="IPR050164">
    <property type="entry name" value="Peptidase_C19"/>
</dbReference>
<organism evidence="11 12">
    <name type="scientific">Cinchona calisaya</name>
    <dbReference type="NCBI Taxonomy" id="153742"/>
    <lineage>
        <taxon>Eukaryota</taxon>
        <taxon>Viridiplantae</taxon>
        <taxon>Streptophyta</taxon>
        <taxon>Embryophyta</taxon>
        <taxon>Tracheophyta</taxon>
        <taxon>Spermatophyta</taxon>
        <taxon>Magnoliopsida</taxon>
        <taxon>eudicotyledons</taxon>
        <taxon>Gunneridae</taxon>
        <taxon>Pentapetalae</taxon>
        <taxon>asterids</taxon>
        <taxon>lamiids</taxon>
        <taxon>Gentianales</taxon>
        <taxon>Rubiaceae</taxon>
        <taxon>Cinchonoideae</taxon>
        <taxon>Cinchoneae</taxon>
        <taxon>Cinchona</taxon>
    </lineage>
</organism>
<dbReference type="AlphaFoldDB" id="A0ABD2XTR4"/>
<keyword evidence="3 8" id="KW-0645">Protease</keyword>
<keyword evidence="12" id="KW-1185">Reference proteome</keyword>
<feature type="compositionally biased region" description="Polar residues" evidence="9">
    <location>
        <begin position="18"/>
        <end position="29"/>
    </location>
</feature>
<keyword evidence="6 8" id="KW-0788">Thiol protease</keyword>
<dbReference type="PANTHER" id="PTHR24006">
    <property type="entry name" value="UBIQUITIN CARBOXYL-TERMINAL HYDROLASE"/>
    <property type="match status" value="1"/>
</dbReference>
<evidence type="ECO:0000313" key="12">
    <source>
        <dbReference type="Proteomes" id="UP001630127"/>
    </source>
</evidence>
<comment type="catalytic activity">
    <reaction evidence="1 8">
        <text>Thiol-dependent hydrolysis of ester, thioester, amide, peptide and isopeptide bonds formed by the C-terminal Gly of ubiquitin (a 76-residue protein attached to proteins as an intracellular targeting signal).</text>
        <dbReference type="EC" id="3.4.19.12"/>
    </reaction>
</comment>
<evidence type="ECO:0000256" key="5">
    <source>
        <dbReference type="ARBA" id="ARBA00022801"/>
    </source>
</evidence>
<dbReference type="EC" id="3.4.19.12" evidence="8"/>
<feature type="domain" description="USP" evidence="10">
    <location>
        <begin position="161"/>
        <end position="469"/>
    </location>
</feature>
<dbReference type="PROSITE" id="PS50235">
    <property type="entry name" value="USP_3"/>
    <property type="match status" value="1"/>
</dbReference>
<evidence type="ECO:0000259" key="10">
    <source>
        <dbReference type="PROSITE" id="PS50235"/>
    </source>
</evidence>
<sequence>METHLDKPHDIPPPPLNSLDSPKTLSGSPPISREKTLNSLDFDDNLTPLSDETVPDNDHSSDFDSLIEDYDSKEDCESEENELINPLPLYNYSSSSHWAESWSNFLDLNPTLNSWSLGGMADSNVASEDSGWIDWNSRTDFDVKSGVSSWLTEPKLSLMGAGLENLGNTCFLNAILQCFTHTVPLLQRLLSCNHKFPCESYVERFCVLCNLFEHVQYSFVSTGRIISPWKFVSNLNYFSSSFRRFQQEDAHEFLQCFLDKLESCCGYIKLNDIVHSESDNIVKQVFGGRLISMLQCCNCGHFSETFEPSIDLSLEIEEEGNLLSALKSFTKVEKIEDETKITCENCKEQVSVEKQLRLDQVPSVAAFHLKRFKNDGSFVEKIDKFVAFPLELDLQRYTSGNQHDEQEELKYDLYAVVVHTGFSPTSGHYYCFIRAAPDEWYKFDDSKVFWVRQEYVLMQEAYILFYAKKGTSSFSSFVQTQKQLMDLNLLNTSPKSVLDIVDKASPNLPTNYCSDVNETGDVVEEACAETLSETKDSSADDSENKENLVSPVPLLASNSSDLASCAADKSTCLNVLISSGVHLCEATKSTSLSVLNGSSDLPSCEANKCTLCVHNSSDDMPPSEVARSISKPALKEINCNQEHDKFRNIAGVMPATPPRSASPEIYREDPPDTTFSIPRGHLRSTDQVSCKRQLNKDLDNLERKQAVTFIKNCMPGARGQQFMAAMRGSLSEGSLNKKRSRGMHMSSSGEERNSAGRRRGSIPVLAGSLR</sequence>
<evidence type="ECO:0000256" key="9">
    <source>
        <dbReference type="SAM" id="MobiDB-lite"/>
    </source>
</evidence>
<dbReference type="EMBL" id="JBJUIK010000017">
    <property type="protein sequence ID" value="KAL3497801.1"/>
    <property type="molecule type" value="Genomic_DNA"/>
</dbReference>